<dbReference type="EMBL" id="DYXD01000158">
    <property type="protein sequence ID" value="HJF07923.1"/>
    <property type="molecule type" value="Genomic_DNA"/>
</dbReference>
<dbReference type="AlphaFoldDB" id="A0A412GUV4"/>
<protein>
    <submittedName>
        <fullName evidence="2">Uncharacterized protein</fullName>
    </submittedName>
</protein>
<proteinExistence type="predicted"/>
<dbReference type="EMBL" id="QRUU01000011">
    <property type="protein sequence ID" value="RGR98580.1"/>
    <property type="molecule type" value="Genomic_DNA"/>
</dbReference>
<reference evidence="1" key="2">
    <citation type="journal article" date="2021" name="PeerJ">
        <title>Extensive microbial diversity within the chicken gut microbiome revealed by metagenomics and culture.</title>
        <authorList>
            <person name="Gilroy R."/>
            <person name="Ravi A."/>
            <person name="Getino M."/>
            <person name="Pursley I."/>
            <person name="Horton D.L."/>
            <person name="Alikhan N.F."/>
            <person name="Baker D."/>
            <person name="Gharbi K."/>
            <person name="Hall N."/>
            <person name="Watson M."/>
            <person name="Adriaenssens E.M."/>
            <person name="Foster-Nyarko E."/>
            <person name="Jarju S."/>
            <person name="Secka A."/>
            <person name="Antonio M."/>
            <person name="Oren A."/>
            <person name="Chaudhuri R.R."/>
            <person name="La Ragione R."/>
            <person name="Hildebrand F."/>
            <person name="Pallen M.J."/>
        </authorList>
    </citation>
    <scope>NUCLEOTIDE SEQUENCE</scope>
    <source>
        <strain evidence="1">CHK165-8395</strain>
    </source>
</reference>
<dbReference type="GeneID" id="79859084"/>
<dbReference type="Proteomes" id="UP000285864">
    <property type="component" value="Unassembled WGS sequence"/>
</dbReference>
<name>A0A412GUV4_9BACT</name>
<gene>
    <name evidence="2" type="ORF">DWY20_04215</name>
    <name evidence="1" type="ORF">K8U81_07005</name>
</gene>
<organism evidence="2 3">
    <name type="scientific">Phocaeicola coprocola</name>
    <dbReference type="NCBI Taxonomy" id="310298"/>
    <lineage>
        <taxon>Bacteria</taxon>
        <taxon>Pseudomonadati</taxon>
        <taxon>Bacteroidota</taxon>
        <taxon>Bacteroidia</taxon>
        <taxon>Bacteroidales</taxon>
        <taxon>Bacteroidaceae</taxon>
        <taxon>Phocaeicola</taxon>
    </lineage>
</organism>
<accession>A0A412GUV4</accession>
<sequence>MKTEQPITYSIESIRERRLAKQEELKLSKDRMHNLSQQLFAPQQGQNKIDSLMQQINMGIAAYDGLMTGIKILRRVRGFFGGKNKKY</sequence>
<keyword evidence="3" id="KW-1185">Reference proteome</keyword>
<evidence type="ECO:0000313" key="2">
    <source>
        <dbReference type="EMBL" id="RGR98580.1"/>
    </source>
</evidence>
<dbReference type="RefSeq" id="WP_022125866.1">
    <property type="nucleotide sequence ID" value="NZ_CALUHW010000042.1"/>
</dbReference>
<evidence type="ECO:0000313" key="1">
    <source>
        <dbReference type="EMBL" id="HJF07923.1"/>
    </source>
</evidence>
<reference evidence="1" key="3">
    <citation type="submission" date="2021-09" db="EMBL/GenBank/DDBJ databases">
        <authorList>
            <person name="Gilroy R."/>
        </authorList>
    </citation>
    <scope>NUCLEOTIDE SEQUENCE</scope>
    <source>
        <strain evidence="1">CHK165-8395</strain>
    </source>
</reference>
<dbReference type="Proteomes" id="UP000718012">
    <property type="component" value="Unassembled WGS sequence"/>
</dbReference>
<reference evidence="2 3" key="1">
    <citation type="submission" date="2018-08" db="EMBL/GenBank/DDBJ databases">
        <title>A genome reference for cultivated species of the human gut microbiota.</title>
        <authorList>
            <person name="Zou Y."/>
            <person name="Xue W."/>
            <person name="Luo G."/>
        </authorList>
    </citation>
    <scope>NUCLEOTIDE SEQUENCE [LARGE SCALE GENOMIC DNA]</scope>
    <source>
        <strain evidence="2 3">AF24-2</strain>
    </source>
</reference>
<comment type="caution">
    <text evidence="2">The sequence shown here is derived from an EMBL/GenBank/DDBJ whole genome shotgun (WGS) entry which is preliminary data.</text>
</comment>
<evidence type="ECO:0000313" key="3">
    <source>
        <dbReference type="Proteomes" id="UP000285864"/>
    </source>
</evidence>